<comment type="catalytic activity">
    <reaction evidence="5 6">
        <text>dTDP-beta-L-rhamnose + NADP(+) = dTDP-4-dehydro-beta-L-rhamnose + NADPH + H(+)</text>
        <dbReference type="Rhea" id="RHEA:21796"/>
        <dbReference type="ChEBI" id="CHEBI:15378"/>
        <dbReference type="ChEBI" id="CHEBI:57510"/>
        <dbReference type="ChEBI" id="CHEBI:57783"/>
        <dbReference type="ChEBI" id="CHEBI:58349"/>
        <dbReference type="ChEBI" id="CHEBI:62830"/>
        <dbReference type="EC" id="1.1.1.133"/>
    </reaction>
</comment>
<dbReference type="Gene3D" id="3.40.50.720">
    <property type="entry name" value="NAD(P)-binding Rossmann-like Domain"/>
    <property type="match status" value="1"/>
</dbReference>
<organism evidence="8 9">
    <name type="scientific">Herbaspirillum hiltneri N3</name>
    <dbReference type="NCBI Taxonomy" id="1262470"/>
    <lineage>
        <taxon>Bacteria</taxon>
        <taxon>Pseudomonadati</taxon>
        <taxon>Pseudomonadota</taxon>
        <taxon>Betaproteobacteria</taxon>
        <taxon>Burkholderiales</taxon>
        <taxon>Oxalobacteraceae</taxon>
        <taxon>Herbaspirillum</taxon>
    </lineage>
</organism>
<evidence type="ECO:0000313" key="8">
    <source>
        <dbReference type="EMBL" id="AKZ64628.1"/>
    </source>
</evidence>
<keyword evidence="6" id="KW-0560">Oxidoreductase</keyword>
<evidence type="ECO:0000256" key="3">
    <source>
        <dbReference type="ARBA" id="ARBA00012929"/>
    </source>
</evidence>
<accession>A0ABM5V5A9</accession>
<evidence type="ECO:0000313" key="9">
    <source>
        <dbReference type="Proteomes" id="UP000063429"/>
    </source>
</evidence>
<evidence type="ECO:0000256" key="1">
    <source>
        <dbReference type="ARBA" id="ARBA00004781"/>
    </source>
</evidence>
<evidence type="ECO:0000259" key="7">
    <source>
        <dbReference type="Pfam" id="PF04321"/>
    </source>
</evidence>
<feature type="domain" description="RmlD-like substrate binding" evidence="7">
    <location>
        <begin position="1"/>
        <end position="298"/>
    </location>
</feature>
<dbReference type="EMBL" id="CP011409">
    <property type="protein sequence ID" value="AKZ64628.1"/>
    <property type="molecule type" value="Genomic_DNA"/>
</dbReference>
<dbReference type="SUPFAM" id="SSF51735">
    <property type="entry name" value="NAD(P)-binding Rossmann-fold domains"/>
    <property type="match status" value="1"/>
</dbReference>
<dbReference type="RefSeq" id="WP_053200328.1">
    <property type="nucleotide sequence ID" value="NZ_CP011409.1"/>
</dbReference>
<gene>
    <name evidence="8" type="ORF">F506_19980</name>
</gene>
<sequence length="311" mass="33660">MKILLTGESGQIGNELALSLRGKAEIISLSRARMNLADLDQVRDAIRAARPDLIINPAAYTAVVKAESEPELATRINGEAPGIIAEEAQRLGAPLVHYSTDYVFDGTKDTPYDEDDKTHPINVYGQSKCAGEEAIARNCEAYWILRTSWVYSVGGGNFLKTVIRLAQEQEKFTIVGDQFGAPTWSKTISDVTVRLVLNGGAEISRDRVRDTSGIYHLTAAGETSWHGYASFIVDQLQALNVPVKVGGSAVITPVPSSTYPVPPHRPKSSRLSGAKLTSAFGVTMPSWQTDVAACLKDIVREYGLAEGRKLA</sequence>
<proteinExistence type="inferred from homology"/>
<dbReference type="PANTHER" id="PTHR10491:SF4">
    <property type="entry name" value="METHIONINE ADENOSYLTRANSFERASE 2 SUBUNIT BETA"/>
    <property type="match status" value="1"/>
</dbReference>
<evidence type="ECO:0000256" key="4">
    <source>
        <dbReference type="ARBA" id="ARBA00017099"/>
    </source>
</evidence>
<comment type="similarity">
    <text evidence="2 6">Belongs to the dTDP-4-dehydrorhamnose reductase family.</text>
</comment>
<dbReference type="InterPro" id="IPR029903">
    <property type="entry name" value="RmlD-like-bd"/>
</dbReference>
<evidence type="ECO:0000256" key="2">
    <source>
        <dbReference type="ARBA" id="ARBA00010944"/>
    </source>
</evidence>
<dbReference type="InterPro" id="IPR036291">
    <property type="entry name" value="NAD(P)-bd_dom_sf"/>
</dbReference>
<reference evidence="9" key="1">
    <citation type="journal article" date="2015" name="Genome Announc.">
        <title>Complete Genome Sequence of Herbaspirillum hiltneri N3 (DSM 17495), Isolated from Surface-Sterilized Wheat Roots.</title>
        <authorList>
            <person name="Guizelini D."/>
            <person name="Saizaki P.M."/>
            <person name="Coimbra N.A."/>
            <person name="Weiss V.A."/>
            <person name="Faoro H."/>
            <person name="Sfeir M.Z."/>
            <person name="Baura V.A."/>
            <person name="Monteiro R.A."/>
            <person name="Chubatsu L.S."/>
            <person name="Souza E.M."/>
            <person name="Cruz L.M."/>
            <person name="Pedrosa F.O."/>
            <person name="Raittz R.T."/>
            <person name="Marchaukoski J.N."/>
            <person name="Steffens M.B."/>
        </authorList>
    </citation>
    <scope>NUCLEOTIDE SEQUENCE [LARGE SCALE GENOMIC DNA]</scope>
    <source>
        <strain evidence="9">N3</strain>
    </source>
</reference>
<evidence type="ECO:0000256" key="5">
    <source>
        <dbReference type="ARBA" id="ARBA00048200"/>
    </source>
</evidence>
<keyword evidence="6" id="KW-0521">NADP</keyword>
<dbReference type="CDD" id="cd05254">
    <property type="entry name" value="dTDP_HR_like_SDR_e"/>
    <property type="match status" value="1"/>
</dbReference>
<dbReference type="Proteomes" id="UP000063429">
    <property type="component" value="Chromosome"/>
</dbReference>
<comment type="cofactor">
    <cofactor evidence="6">
        <name>Mg(2+)</name>
        <dbReference type="ChEBI" id="CHEBI:18420"/>
    </cofactor>
    <text evidence="6">Binds 1 Mg(2+) ion per monomer.</text>
</comment>
<keyword evidence="9" id="KW-1185">Reference proteome</keyword>
<dbReference type="EC" id="1.1.1.133" evidence="3 6"/>
<comment type="pathway">
    <text evidence="1 6">Carbohydrate biosynthesis; dTDP-L-rhamnose biosynthesis.</text>
</comment>
<protein>
    <recommendedName>
        <fullName evidence="4 6">dTDP-4-dehydrorhamnose reductase</fullName>
        <ecNumber evidence="3 6">1.1.1.133</ecNumber>
    </recommendedName>
</protein>
<dbReference type="InterPro" id="IPR005913">
    <property type="entry name" value="dTDP_dehydrorham_reduct"/>
</dbReference>
<dbReference type="Gene3D" id="3.90.25.10">
    <property type="entry name" value="UDP-galactose 4-epimerase, domain 1"/>
    <property type="match status" value="1"/>
</dbReference>
<dbReference type="PANTHER" id="PTHR10491">
    <property type="entry name" value="DTDP-4-DEHYDRORHAMNOSE REDUCTASE"/>
    <property type="match status" value="1"/>
</dbReference>
<comment type="function">
    <text evidence="6">Catalyzes the reduction of dTDP-6-deoxy-L-lyxo-4-hexulose to yield dTDP-L-rhamnose.</text>
</comment>
<dbReference type="Pfam" id="PF04321">
    <property type="entry name" value="RmlD_sub_bind"/>
    <property type="match status" value="1"/>
</dbReference>
<name>A0ABM5V5A9_9BURK</name>
<evidence type="ECO:0000256" key="6">
    <source>
        <dbReference type="RuleBase" id="RU364082"/>
    </source>
</evidence>
<dbReference type="NCBIfam" id="TIGR01214">
    <property type="entry name" value="rmlD"/>
    <property type="match status" value="1"/>
</dbReference>